<evidence type="ECO:0008006" key="3">
    <source>
        <dbReference type="Google" id="ProtNLM"/>
    </source>
</evidence>
<feature type="non-terminal residue" evidence="2">
    <location>
        <position position="230"/>
    </location>
</feature>
<reference evidence="2" key="1">
    <citation type="submission" date="2018-06" db="EMBL/GenBank/DDBJ databases">
        <authorList>
            <person name="Zhirakovskaya E."/>
        </authorList>
    </citation>
    <scope>NUCLEOTIDE SEQUENCE</scope>
</reference>
<keyword evidence="1" id="KW-1133">Transmembrane helix</keyword>
<gene>
    <name evidence="2" type="ORF">MNBD_IGNAVI01-1531</name>
</gene>
<dbReference type="AlphaFoldDB" id="A0A3B1BI92"/>
<organism evidence="2">
    <name type="scientific">hydrothermal vent metagenome</name>
    <dbReference type="NCBI Taxonomy" id="652676"/>
    <lineage>
        <taxon>unclassified sequences</taxon>
        <taxon>metagenomes</taxon>
        <taxon>ecological metagenomes</taxon>
    </lineage>
</organism>
<accession>A0A3B1BI92</accession>
<name>A0A3B1BI92_9ZZZZ</name>
<dbReference type="PROSITE" id="PS51257">
    <property type="entry name" value="PROKAR_LIPOPROTEIN"/>
    <property type="match status" value="1"/>
</dbReference>
<dbReference type="Pfam" id="PF14054">
    <property type="entry name" value="DUF4249"/>
    <property type="match status" value="1"/>
</dbReference>
<dbReference type="InterPro" id="IPR025345">
    <property type="entry name" value="DUF4249"/>
</dbReference>
<protein>
    <recommendedName>
        <fullName evidence="3">DUF4249 domain-containing protein</fullName>
    </recommendedName>
</protein>
<evidence type="ECO:0000256" key="1">
    <source>
        <dbReference type="SAM" id="Phobius"/>
    </source>
</evidence>
<keyword evidence="1" id="KW-0812">Transmembrane</keyword>
<proteinExistence type="predicted"/>
<feature type="transmembrane region" description="Helical" evidence="1">
    <location>
        <begin position="7"/>
        <end position="26"/>
    </location>
</feature>
<sequence length="230" mass="25972">MKKYLKIIFANIFIISLFGCEDVIVVDLNSTAPRIVIEGEITNRDTLSIVRITKSTDFYQPGVYDKVSGADIVITDSEGKSSTLTEVEDGLYQTNSIKGKSGTIYNITVKAEGKIYQAESTMPRQVNLDSLSIEVAPYPPGGGEEEKRYFLHLYFQDPPDIDNYCRFKIFNNGEQLGGFYIYFDKFTNGNNIDYRLVLHAKKNNIKLGDSLMVELQSIDKASFDFYKTAN</sequence>
<evidence type="ECO:0000313" key="2">
    <source>
        <dbReference type="EMBL" id="VAX15812.1"/>
    </source>
</evidence>
<keyword evidence="1" id="KW-0472">Membrane</keyword>
<dbReference type="EMBL" id="UOGD01000034">
    <property type="protein sequence ID" value="VAX15812.1"/>
    <property type="molecule type" value="Genomic_DNA"/>
</dbReference>